<keyword evidence="2" id="KW-1185">Reference proteome</keyword>
<evidence type="ECO:0000313" key="1">
    <source>
        <dbReference type="EMBL" id="WEF52279.1"/>
    </source>
</evidence>
<accession>A0ABY8BRG3</accession>
<dbReference type="Proteomes" id="UP001213907">
    <property type="component" value="Chromosome"/>
</dbReference>
<dbReference type="EMBL" id="CP113162">
    <property type="protein sequence ID" value="WEF52279.1"/>
    <property type="molecule type" value="Genomic_DNA"/>
</dbReference>
<reference evidence="1 2" key="1">
    <citation type="submission" date="2022-11" db="EMBL/GenBank/DDBJ databases">
        <authorList>
            <person name="Siebert D."/>
            <person name="Busche T."/>
            <person name="Saydam E."/>
            <person name="Kalinowski J."/>
            <person name="Ruckert C."/>
            <person name="Blombach B."/>
        </authorList>
    </citation>
    <scope>NUCLEOTIDE SEQUENCE [LARGE SCALE GENOMIC DNA]</scope>
    <source>
        <strain evidence="1 2">DSM 1083</strain>
    </source>
</reference>
<gene>
    <name evidence="1" type="ORF">AFIC_000759</name>
</gene>
<dbReference type="RefSeq" id="WP_275247841.1">
    <property type="nucleotide sequence ID" value="NZ_BAABDX010000001.1"/>
</dbReference>
<name>A0ABY8BRG3_AFICR</name>
<protein>
    <submittedName>
        <fullName evidence="1">Uncharacterized protein</fullName>
    </submittedName>
</protein>
<organism evidence="1 2">
    <name type="scientific">Afipia carboxydohydrogena</name>
    <name type="common">Pseudomonas carboxydohydrogena</name>
    <dbReference type="NCBI Taxonomy" id="290"/>
    <lineage>
        <taxon>Bacteria</taxon>
        <taxon>Pseudomonadati</taxon>
        <taxon>Pseudomonadota</taxon>
        <taxon>Alphaproteobacteria</taxon>
        <taxon>Hyphomicrobiales</taxon>
        <taxon>Nitrobacteraceae</taxon>
        <taxon>Afipia</taxon>
    </lineage>
</organism>
<proteinExistence type="predicted"/>
<evidence type="ECO:0000313" key="2">
    <source>
        <dbReference type="Proteomes" id="UP001213907"/>
    </source>
</evidence>
<sequence length="166" mass="18222">MTLQMEMQAGSRPAHGPALCQALPPPPPMDRGVATPVRLSTAELAFRIFAIFRGHPHISNVLTHISRANWTQVERELNVILNPAATADRLSPLARNIVDLMCAERGVTGKILKPYFHAALQRLLGPEEAESLIRHVDALFLEIEWKADHPGPALSAKEGGHDRTAH</sequence>